<evidence type="ECO:0000256" key="3">
    <source>
        <dbReference type="ARBA" id="ARBA00023027"/>
    </source>
</evidence>
<keyword evidence="4" id="KW-0479">Metal-binding</keyword>
<reference evidence="6 7" key="1">
    <citation type="submission" date="2016-10" db="EMBL/GenBank/DDBJ databases">
        <authorList>
            <person name="de Groot N.N."/>
        </authorList>
    </citation>
    <scope>NUCLEOTIDE SEQUENCE [LARGE SCALE GENOMIC DNA]</scope>
    <source>
        <strain evidence="6 7">CGMCC 1.6502</strain>
    </source>
</reference>
<dbReference type="InterPro" id="IPR029035">
    <property type="entry name" value="DHS-like_NAD/FAD-binding_dom"/>
</dbReference>
<evidence type="ECO:0000256" key="4">
    <source>
        <dbReference type="PROSITE-ProRule" id="PRU00236"/>
    </source>
</evidence>
<evidence type="ECO:0000313" key="6">
    <source>
        <dbReference type="EMBL" id="SDK19175.1"/>
    </source>
</evidence>
<dbReference type="NCBIfam" id="NF001754">
    <property type="entry name" value="PRK00481.1-4"/>
    <property type="match status" value="1"/>
</dbReference>
<dbReference type="RefSeq" id="WP_093214125.1">
    <property type="nucleotide sequence ID" value="NZ_FNFL01000003.1"/>
</dbReference>
<dbReference type="PROSITE" id="PS50305">
    <property type="entry name" value="SIRTUIN"/>
    <property type="match status" value="1"/>
</dbReference>
<proteinExistence type="predicted"/>
<dbReference type="GO" id="GO:0070403">
    <property type="term" value="F:NAD+ binding"/>
    <property type="evidence" value="ECO:0007669"/>
    <property type="project" value="InterPro"/>
</dbReference>
<dbReference type="SUPFAM" id="SSF52467">
    <property type="entry name" value="DHS-like NAD/FAD-binding domain"/>
    <property type="match status" value="1"/>
</dbReference>
<dbReference type="Pfam" id="PF02146">
    <property type="entry name" value="SIR2"/>
    <property type="match status" value="1"/>
</dbReference>
<feature type="active site" description="Proton acceptor" evidence="4">
    <location>
        <position position="123"/>
    </location>
</feature>
<feature type="domain" description="Deacetylase sirtuin-type" evidence="5">
    <location>
        <begin position="1"/>
        <end position="244"/>
    </location>
</feature>
<dbReference type="Gene3D" id="3.30.1600.10">
    <property type="entry name" value="SIR2/SIRT2 'Small Domain"/>
    <property type="match status" value="1"/>
</dbReference>
<keyword evidence="4" id="KW-0862">Zinc</keyword>
<dbReference type="Proteomes" id="UP000198694">
    <property type="component" value="Unassembled WGS sequence"/>
</dbReference>
<dbReference type="OrthoDB" id="9800582at2"/>
<sequence length="244" mass="27809">MDNQLRSLANQMKQADSITVLTGAGVSTASGIPDFRSATGIWTEDHSREYYMSRDYFHDNPEDFWLKYKQIFRLKLLKNYVPNHVHLFLRELEQEAGKRISIVTQNVDGLHSMAGNRHVIEYHGNLNTAACLTCGRKYDLEYVMNQEIPRCLERGCGDVLKPDIVLFGDPITQHEEAEAAVEKADFLLVLGTSLLVSPFNLLPLYARSYRIPSGLINRETTPMDEQFDYVVHKDLSKAVSELQI</sequence>
<dbReference type="GO" id="GO:0017136">
    <property type="term" value="F:histone deacetylase activity, NAD-dependent"/>
    <property type="evidence" value="ECO:0007669"/>
    <property type="project" value="TreeGrafter"/>
</dbReference>
<feature type="binding site" evidence="4">
    <location>
        <position position="131"/>
    </location>
    <ligand>
        <name>Zn(2+)</name>
        <dbReference type="ChEBI" id="CHEBI:29105"/>
    </ligand>
</feature>
<dbReference type="EMBL" id="FNFL01000003">
    <property type="protein sequence ID" value="SDK19175.1"/>
    <property type="molecule type" value="Genomic_DNA"/>
</dbReference>
<keyword evidence="3" id="KW-0520">NAD</keyword>
<feature type="binding site" evidence="4">
    <location>
        <position position="156"/>
    </location>
    <ligand>
        <name>Zn(2+)</name>
        <dbReference type="ChEBI" id="CHEBI:29105"/>
    </ligand>
</feature>
<dbReference type="InterPro" id="IPR026591">
    <property type="entry name" value="Sirtuin_cat_small_dom_sf"/>
</dbReference>
<dbReference type="AlphaFoldDB" id="A0A1G8ZXV9"/>
<feature type="binding site" evidence="4">
    <location>
        <position position="134"/>
    </location>
    <ligand>
        <name>Zn(2+)</name>
        <dbReference type="ChEBI" id="CHEBI:29105"/>
    </ligand>
</feature>
<dbReference type="STRING" id="407036.SAMN05216243_2253"/>
<protein>
    <recommendedName>
        <fullName evidence="1">protein acetyllysine N-acetyltransferase</fullName>
        <ecNumber evidence="1">2.3.1.286</ecNumber>
    </recommendedName>
</protein>
<dbReference type="EC" id="2.3.1.286" evidence="1"/>
<keyword evidence="2" id="KW-0808">Transferase</keyword>
<dbReference type="PANTHER" id="PTHR11085">
    <property type="entry name" value="NAD-DEPENDENT PROTEIN DEACYLASE SIRTUIN-5, MITOCHONDRIAL-RELATED"/>
    <property type="match status" value="1"/>
</dbReference>
<dbReference type="Gene3D" id="3.40.50.1220">
    <property type="entry name" value="TPP-binding domain"/>
    <property type="match status" value="1"/>
</dbReference>
<dbReference type="InterPro" id="IPR003000">
    <property type="entry name" value="Sirtuin"/>
</dbReference>
<dbReference type="InterPro" id="IPR050134">
    <property type="entry name" value="NAD-dep_sirtuin_deacylases"/>
</dbReference>
<dbReference type="CDD" id="cd01407">
    <property type="entry name" value="SIR2-fam"/>
    <property type="match status" value="1"/>
</dbReference>
<evidence type="ECO:0000259" key="5">
    <source>
        <dbReference type="PROSITE" id="PS50305"/>
    </source>
</evidence>
<dbReference type="InterPro" id="IPR026590">
    <property type="entry name" value="Ssirtuin_cat_dom"/>
</dbReference>
<dbReference type="PANTHER" id="PTHR11085:SF4">
    <property type="entry name" value="NAD-DEPENDENT PROTEIN DEACYLASE"/>
    <property type="match status" value="1"/>
</dbReference>
<feature type="binding site" evidence="4">
    <location>
        <position position="151"/>
    </location>
    <ligand>
        <name>Zn(2+)</name>
        <dbReference type="ChEBI" id="CHEBI:29105"/>
    </ligand>
</feature>
<name>A0A1G8ZXV9_9BACI</name>
<gene>
    <name evidence="6" type="ORF">SAMN05216243_2253</name>
</gene>
<evidence type="ECO:0000256" key="2">
    <source>
        <dbReference type="ARBA" id="ARBA00022679"/>
    </source>
</evidence>
<keyword evidence="7" id="KW-1185">Reference proteome</keyword>
<dbReference type="GO" id="GO:0046872">
    <property type="term" value="F:metal ion binding"/>
    <property type="evidence" value="ECO:0007669"/>
    <property type="project" value="UniProtKB-KW"/>
</dbReference>
<evidence type="ECO:0000313" key="7">
    <source>
        <dbReference type="Proteomes" id="UP000198694"/>
    </source>
</evidence>
<evidence type="ECO:0000256" key="1">
    <source>
        <dbReference type="ARBA" id="ARBA00012928"/>
    </source>
</evidence>
<accession>A0A1G8ZXV9</accession>
<organism evidence="6 7">
    <name type="scientific">Sediminibacillus albus</name>
    <dbReference type="NCBI Taxonomy" id="407036"/>
    <lineage>
        <taxon>Bacteria</taxon>
        <taxon>Bacillati</taxon>
        <taxon>Bacillota</taxon>
        <taxon>Bacilli</taxon>
        <taxon>Bacillales</taxon>
        <taxon>Bacillaceae</taxon>
        <taxon>Sediminibacillus</taxon>
    </lineage>
</organism>